<dbReference type="InterPro" id="IPR010620">
    <property type="entry name" value="SBBP_repeat"/>
</dbReference>
<dbReference type="PANTHER" id="PTHR35580">
    <property type="entry name" value="CELL SURFACE GLYCOPROTEIN (S-LAYER PROTEIN)-LIKE PROTEIN"/>
    <property type="match status" value="1"/>
</dbReference>
<proteinExistence type="predicted"/>
<dbReference type="SUPFAM" id="SSF101898">
    <property type="entry name" value="NHL repeat"/>
    <property type="match status" value="1"/>
</dbReference>
<dbReference type="InterPro" id="IPR055353">
    <property type="entry name" value="DUF7619"/>
</dbReference>
<dbReference type="InterPro" id="IPR013783">
    <property type="entry name" value="Ig-like_fold"/>
</dbReference>
<dbReference type="KEGG" id="aup:AsAng_0040510"/>
<dbReference type="SUPFAM" id="SSF63829">
    <property type="entry name" value="Calcium-dependent phosphotriesterase"/>
    <property type="match status" value="1"/>
</dbReference>
<evidence type="ECO:0000259" key="1">
    <source>
        <dbReference type="Pfam" id="PF18962"/>
    </source>
</evidence>
<protein>
    <submittedName>
        <fullName evidence="3">SBBP repeat-containing protein</fullName>
    </submittedName>
</protein>
<dbReference type="Pfam" id="PF24595">
    <property type="entry name" value="DUF7619"/>
    <property type="match status" value="1"/>
</dbReference>
<dbReference type="Pfam" id="PF06739">
    <property type="entry name" value="SBBP"/>
    <property type="match status" value="1"/>
</dbReference>
<name>A0A916DVP5_9BACT</name>
<reference evidence="3" key="1">
    <citation type="submission" date="2022-09" db="EMBL/GenBank/DDBJ databases">
        <title>Aureispira anguillicida sp. nov., isolated from Leptocephalus of Japanese eel Anguilla japonica.</title>
        <authorList>
            <person name="Yuasa K."/>
            <person name="Mekata T."/>
            <person name="Ikunari K."/>
        </authorList>
    </citation>
    <scope>NUCLEOTIDE SEQUENCE</scope>
    <source>
        <strain evidence="3">EL160426</strain>
    </source>
</reference>
<dbReference type="Pfam" id="PF18962">
    <property type="entry name" value="Por_Secre_tail"/>
    <property type="match status" value="1"/>
</dbReference>
<organism evidence="3 4">
    <name type="scientific">Aureispira anguillae</name>
    <dbReference type="NCBI Taxonomy" id="2864201"/>
    <lineage>
        <taxon>Bacteria</taxon>
        <taxon>Pseudomonadati</taxon>
        <taxon>Bacteroidota</taxon>
        <taxon>Saprospiria</taxon>
        <taxon>Saprospirales</taxon>
        <taxon>Saprospiraceae</taxon>
        <taxon>Aureispira</taxon>
    </lineage>
</organism>
<dbReference type="Proteomes" id="UP001060919">
    <property type="component" value="Chromosome"/>
</dbReference>
<dbReference type="EMBL" id="AP026867">
    <property type="protein sequence ID" value="BDS13316.1"/>
    <property type="molecule type" value="Genomic_DNA"/>
</dbReference>
<keyword evidence="4" id="KW-1185">Reference proteome</keyword>
<dbReference type="InterPro" id="IPR052918">
    <property type="entry name" value="Motility_Chemotaxis_Reg"/>
</dbReference>
<dbReference type="NCBIfam" id="TIGR01451">
    <property type="entry name" value="B_ant_repeat"/>
    <property type="match status" value="1"/>
</dbReference>
<feature type="domain" description="Secretion system C-terminal sorting" evidence="1">
    <location>
        <begin position="1353"/>
        <end position="1422"/>
    </location>
</feature>
<gene>
    <name evidence="3" type="ORF">AsAng_0040510</name>
</gene>
<dbReference type="InterPro" id="IPR026444">
    <property type="entry name" value="Secre_tail"/>
</dbReference>
<dbReference type="PANTHER" id="PTHR35580:SF1">
    <property type="entry name" value="PHYTASE-LIKE DOMAIN-CONTAINING PROTEIN"/>
    <property type="match status" value="1"/>
</dbReference>
<dbReference type="Gene3D" id="2.60.40.10">
    <property type="entry name" value="Immunoglobulins"/>
    <property type="match status" value="1"/>
</dbReference>
<dbReference type="SUPFAM" id="SSF117074">
    <property type="entry name" value="Hypothetical protein PA1324"/>
    <property type="match status" value="1"/>
</dbReference>
<dbReference type="RefSeq" id="WP_264788598.1">
    <property type="nucleotide sequence ID" value="NZ_AP026867.1"/>
</dbReference>
<evidence type="ECO:0000259" key="2">
    <source>
        <dbReference type="Pfam" id="PF24595"/>
    </source>
</evidence>
<sequence>MNQKRFLIELTFYGLLLLFLPFHLTAQDVSLDWAKSTGSTSLELGNTGTIDKAGNVYTAGVFSGVLDADPGAGTHYLTSNGGRDIFIQKLNAAGELIWAVSIGGASSADSPYGIATDALGNVYVTGQFSGAVDFDPSPNTALLVNSSDLFVLKLDAQGNYLWAKTIQGNSGPYSQGRSLTVDHNGDVCITGLFGGSPDFDPGAGVHILYSANSSSAFILKLDANGNFIWAKSIDGYSAGLGITHGPTNEVCVTGWFLGAADFDSGTGVYPDTSWSSKGLFVLKLDANGNVVWAKSASSTGDDQGHAITVDQSGNVLTTGAFRGGADFDPGTGVYNLPYSGSYMDIFIQKLDPNGNFLWAAAMGGGNEDRAYGIITDESENVYTVGGTMTDIDYDPSAGTYILDKGVFVQKLAPNGNFLWAVTMGDEPSAIGRSIALDEQNNIYVSGDFRIARDYDPNSGTTILPVVGSNDAFVFKLRQKGVYGRVYPDYNQNCLQDNNEDGIPSRRLLVQPGNIVVTSNASGIWAIDSLPTGSYTITIDTSNGWNSTCPIVQNFSIINPNALTQGPSFGLQTSTPCPIPHVSIHAPVLRPGFSNQRVYIEASNLPLSFETIYNAYVVVELDTLLSPQTASLPFISLGGNRYRIDLDSIASGYSKRFWIDCYLSPSAVLGQSLCMKAQLYPVGTCALDTQIQPYPTGFTACNTAYDQSNLAIHATCDNDTIKFRVVNTGVGNMTCYAPVKLWIDGQYILMDSVQLQSGDTTVFSYLGDGRTWRMETFQHPLQPGLSSPSATIERCGYNGNWTANLVTIFPQDDADAHIDIFCGLVSGSYDPNDKTGFPLGVGATHSILPNQKIEYLLRFQNTGTDTAFTVVIRDTLSLELDLFSVRTETASHAYQFRMYGPRVIEWTFQHIMLPDSNVNEAESHGFVRFSVQQNPNLPIGTLIQNDAAIYFDYNNPIITNTYFHTIDTAQTLNWDGQDTIGVTVCGGTTINGIYYTNSGTYVQAVHNNGLDSLYHYVVTVEDSYSTLTVSTCDSFVLNGQTFTETGIYEQRLTNAIGCDSVLTLYLTINASQATLYPAVCSSYTAADGQVYTTSGNYTAIIPNSNGCDSIITINLTIQNSLDTITVVECDSFVAPDGQVLTTTGQYTAVIPNSYGCDSIITIDLVIGKNGAAIHEAACESYTAPDGQIYTSSGTYTATVTNSYGCDSLITIHLTVHHNTTDSIGVVWCDNYVAADGQVYTSSGIYTAVIPNYAGCDSTLTINLTLTPLTINTNVNVLGTTLASFATGVDFQWLDCNNGYAPIVGATFSTYTPAANGNYALQLTQMGCSDTSACYPIVVMNDQRIAKENDWNVVVYPNPVHSTLIIENLIQQELSIELVDNLGRTLVSKTGAKQQLKMDMGNLSQGLYYLSINNGSKTMVQKVIKE</sequence>
<dbReference type="NCBIfam" id="TIGR04183">
    <property type="entry name" value="Por_Secre_tail"/>
    <property type="match status" value="1"/>
</dbReference>
<evidence type="ECO:0000313" key="3">
    <source>
        <dbReference type="EMBL" id="BDS13316.1"/>
    </source>
</evidence>
<dbReference type="InterPro" id="IPR047589">
    <property type="entry name" value="DUF11_rpt"/>
</dbReference>
<evidence type="ECO:0000313" key="4">
    <source>
        <dbReference type="Proteomes" id="UP001060919"/>
    </source>
</evidence>
<feature type="domain" description="DUF7619" evidence="2">
    <location>
        <begin position="829"/>
        <end position="963"/>
    </location>
</feature>
<accession>A0A916DVP5</accession>